<organism evidence="1 2">
    <name type="scientific">Nocardioides terrae</name>
    <dbReference type="NCBI Taxonomy" id="574651"/>
    <lineage>
        <taxon>Bacteria</taxon>
        <taxon>Bacillati</taxon>
        <taxon>Actinomycetota</taxon>
        <taxon>Actinomycetes</taxon>
        <taxon>Propionibacteriales</taxon>
        <taxon>Nocardioidaceae</taxon>
        <taxon>Nocardioides</taxon>
    </lineage>
</organism>
<dbReference type="AlphaFoldDB" id="A0A1I1KBL4"/>
<dbReference type="STRING" id="574651.SAMN04487968_10866"/>
<protein>
    <submittedName>
        <fullName evidence="1">Uncharacterized protein</fullName>
    </submittedName>
</protein>
<proteinExistence type="predicted"/>
<accession>A0A1I1KBL4</accession>
<name>A0A1I1KBL4_9ACTN</name>
<evidence type="ECO:0000313" key="1">
    <source>
        <dbReference type="EMBL" id="SFC57951.1"/>
    </source>
</evidence>
<sequence>MRMSSAHRAENGRRSQYRAAAGYRRVVKLMRMAVLLGAAKKAYDVASRPENQKRIKDAVAGLQARRARRAGSRGR</sequence>
<dbReference type="Proteomes" id="UP000198832">
    <property type="component" value="Unassembled WGS sequence"/>
</dbReference>
<keyword evidence="2" id="KW-1185">Reference proteome</keyword>
<dbReference type="EMBL" id="FOLB01000008">
    <property type="protein sequence ID" value="SFC57951.1"/>
    <property type="molecule type" value="Genomic_DNA"/>
</dbReference>
<evidence type="ECO:0000313" key="2">
    <source>
        <dbReference type="Proteomes" id="UP000198832"/>
    </source>
</evidence>
<reference evidence="1 2" key="1">
    <citation type="submission" date="2016-10" db="EMBL/GenBank/DDBJ databases">
        <authorList>
            <person name="de Groot N.N."/>
        </authorList>
    </citation>
    <scope>NUCLEOTIDE SEQUENCE [LARGE SCALE GENOMIC DNA]</scope>
    <source>
        <strain evidence="1 2">CGMCC 1.7056</strain>
    </source>
</reference>
<gene>
    <name evidence="1" type="ORF">SAMN04487968_10866</name>
</gene>